<dbReference type="AlphaFoldDB" id="A0A9N9N1M2"/>
<sequence length="95" mass="11182">MSEKQDHYDTDNTDILEPSIEENNAWFEENYNEFESFDENTFEYEENVIEPEVFEETSSYVTSLRSSSPINVVSSVLSKTTEKPPKRRKTDTIWS</sequence>
<evidence type="ECO:0000313" key="2">
    <source>
        <dbReference type="EMBL" id="CAG8697749.1"/>
    </source>
</evidence>
<protein>
    <submittedName>
        <fullName evidence="2">4077_t:CDS:1</fullName>
    </submittedName>
</protein>
<reference evidence="2" key="1">
    <citation type="submission" date="2021-06" db="EMBL/GenBank/DDBJ databases">
        <authorList>
            <person name="Kallberg Y."/>
            <person name="Tangrot J."/>
            <person name="Rosling A."/>
        </authorList>
    </citation>
    <scope>NUCLEOTIDE SEQUENCE</scope>
    <source>
        <strain evidence="2">IN212</strain>
    </source>
</reference>
<feature type="region of interest" description="Disordered" evidence="1">
    <location>
        <begin position="75"/>
        <end position="95"/>
    </location>
</feature>
<evidence type="ECO:0000256" key="1">
    <source>
        <dbReference type="SAM" id="MobiDB-lite"/>
    </source>
</evidence>
<keyword evidence="3" id="KW-1185">Reference proteome</keyword>
<name>A0A9N9N1M2_9GLOM</name>
<dbReference type="EMBL" id="CAJVPZ010019991">
    <property type="protein sequence ID" value="CAG8697749.1"/>
    <property type="molecule type" value="Genomic_DNA"/>
</dbReference>
<proteinExistence type="predicted"/>
<accession>A0A9N9N1M2</accession>
<dbReference type="OrthoDB" id="10420679at2759"/>
<comment type="caution">
    <text evidence="2">The sequence shown here is derived from an EMBL/GenBank/DDBJ whole genome shotgun (WGS) entry which is preliminary data.</text>
</comment>
<evidence type="ECO:0000313" key="3">
    <source>
        <dbReference type="Proteomes" id="UP000789396"/>
    </source>
</evidence>
<dbReference type="Proteomes" id="UP000789396">
    <property type="component" value="Unassembled WGS sequence"/>
</dbReference>
<organism evidence="2 3">
    <name type="scientific">Racocetra fulgida</name>
    <dbReference type="NCBI Taxonomy" id="60492"/>
    <lineage>
        <taxon>Eukaryota</taxon>
        <taxon>Fungi</taxon>
        <taxon>Fungi incertae sedis</taxon>
        <taxon>Mucoromycota</taxon>
        <taxon>Glomeromycotina</taxon>
        <taxon>Glomeromycetes</taxon>
        <taxon>Diversisporales</taxon>
        <taxon>Gigasporaceae</taxon>
        <taxon>Racocetra</taxon>
    </lineage>
</organism>
<feature type="non-terminal residue" evidence="2">
    <location>
        <position position="95"/>
    </location>
</feature>
<gene>
    <name evidence="2" type="ORF">RFULGI_LOCUS10279</name>
</gene>